<reference evidence="4 5" key="1">
    <citation type="submission" date="2023-11" db="EMBL/GenBank/DDBJ databases">
        <authorList>
            <person name="Ouyang M.-Y."/>
        </authorList>
    </citation>
    <scope>NUCLEOTIDE SEQUENCE [LARGE SCALE GENOMIC DNA]</scope>
    <source>
        <strain evidence="4 5">OY6</strain>
    </source>
</reference>
<proteinExistence type="predicted"/>
<evidence type="ECO:0000259" key="3">
    <source>
        <dbReference type="PROSITE" id="PS50887"/>
    </source>
</evidence>
<dbReference type="Pfam" id="PF00990">
    <property type="entry name" value="GGDEF"/>
    <property type="match status" value="1"/>
</dbReference>
<keyword evidence="4" id="KW-0548">Nucleotidyltransferase</keyword>
<dbReference type="InterPro" id="IPR050469">
    <property type="entry name" value="Diguanylate_Cyclase"/>
</dbReference>
<evidence type="ECO:0000313" key="4">
    <source>
        <dbReference type="EMBL" id="MDX8128036.1"/>
    </source>
</evidence>
<evidence type="ECO:0000256" key="2">
    <source>
        <dbReference type="ARBA" id="ARBA00034247"/>
    </source>
</evidence>
<organism evidence="4 5">
    <name type="scientific">Methylomonas defluvii</name>
    <dbReference type="NCBI Taxonomy" id="3045149"/>
    <lineage>
        <taxon>Bacteria</taxon>
        <taxon>Pseudomonadati</taxon>
        <taxon>Pseudomonadota</taxon>
        <taxon>Gammaproteobacteria</taxon>
        <taxon>Methylococcales</taxon>
        <taxon>Methylococcaceae</taxon>
        <taxon>Methylomonas</taxon>
    </lineage>
</organism>
<dbReference type="NCBIfam" id="TIGR00254">
    <property type="entry name" value="GGDEF"/>
    <property type="match status" value="1"/>
</dbReference>
<dbReference type="Proteomes" id="UP001284537">
    <property type="component" value="Unassembled WGS sequence"/>
</dbReference>
<dbReference type="PROSITE" id="PS50887">
    <property type="entry name" value="GGDEF"/>
    <property type="match status" value="1"/>
</dbReference>
<dbReference type="PANTHER" id="PTHR45138">
    <property type="entry name" value="REGULATORY COMPONENTS OF SENSORY TRANSDUCTION SYSTEM"/>
    <property type="match status" value="1"/>
</dbReference>
<dbReference type="CDD" id="cd01949">
    <property type="entry name" value="GGDEF"/>
    <property type="match status" value="1"/>
</dbReference>
<accession>A0ABU4UFU5</accession>
<dbReference type="EMBL" id="JAXARY010000010">
    <property type="protein sequence ID" value="MDX8128036.1"/>
    <property type="molecule type" value="Genomic_DNA"/>
</dbReference>
<gene>
    <name evidence="4" type="ORF">QLH52_12145</name>
</gene>
<dbReference type="SUPFAM" id="SSF55073">
    <property type="entry name" value="Nucleotide cyclase"/>
    <property type="match status" value="1"/>
</dbReference>
<dbReference type="InterPro" id="IPR029787">
    <property type="entry name" value="Nucleotide_cyclase"/>
</dbReference>
<evidence type="ECO:0000313" key="5">
    <source>
        <dbReference type="Proteomes" id="UP001284537"/>
    </source>
</evidence>
<keyword evidence="5" id="KW-1185">Reference proteome</keyword>
<dbReference type="RefSeq" id="WP_319961728.1">
    <property type="nucleotide sequence ID" value="NZ_JAXARY010000010.1"/>
</dbReference>
<dbReference type="Gene3D" id="3.30.70.270">
    <property type="match status" value="1"/>
</dbReference>
<feature type="domain" description="GGDEF" evidence="3">
    <location>
        <begin position="1"/>
        <end position="126"/>
    </location>
</feature>
<comment type="caution">
    <text evidence="4">The sequence shown here is derived from an EMBL/GenBank/DDBJ whole genome shotgun (WGS) entry which is preliminary data.</text>
</comment>
<dbReference type="GO" id="GO:0052621">
    <property type="term" value="F:diguanylate cyclase activity"/>
    <property type="evidence" value="ECO:0007669"/>
    <property type="project" value="UniProtKB-EC"/>
</dbReference>
<comment type="catalytic activity">
    <reaction evidence="2">
        <text>2 GTP = 3',3'-c-di-GMP + 2 diphosphate</text>
        <dbReference type="Rhea" id="RHEA:24898"/>
        <dbReference type="ChEBI" id="CHEBI:33019"/>
        <dbReference type="ChEBI" id="CHEBI:37565"/>
        <dbReference type="ChEBI" id="CHEBI:58805"/>
        <dbReference type="EC" id="2.7.7.65"/>
    </reaction>
</comment>
<dbReference type="InterPro" id="IPR000160">
    <property type="entry name" value="GGDEF_dom"/>
</dbReference>
<keyword evidence="4" id="KW-0808">Transferase</keyword>
<dbReference type="SMART" id="SM00267">
    <property type="entry name" value="GGDEF"/>
    <property type="match status" value="1"/>
</dbReference>
<protein>
    <recommendedName>
        <fullName evidence="1">diguanylate cyclase</fullName>
        <ecNumber evidence="1">2.7.7.65</ecNumber>
    </recommendedName>
</protein>
<sequence length="126" mass="14252">MDIDRSKGINDSYGHIILDNVIKFIASLMCQFAFPYHHVARYGGEELAIIMPDTTLEEAREICENIRAAMEKSHLRRKANNEVLGIVTISIGVARLQCGENVENFIIRADKSLYQAKENGRNRVVC</sequence>
<dbReference type="EC" id="2.7.7.65" evidence="1"/>
<dbReference type="InterPro" id="IPR043128">
    <property type="entry name" value="Rev_trsase/Diguanyl_cyclase"/>
</dbReference>
<evidence type="ECO:0000256" key="1">
    <source>
        <dbReference type="ARBA" id="ARBA00012528"/>
    </source>
</evidence>
<dbReference type="PANTHER" id="PTHR45138:SF9">
    <property type="entry name" value="DIGUANYLATE CYCLASE DGCM-RELATED"/>
    <property type="match status" value="1"/>
</dbReference>
<name>A0ABU4UFU5_9GAMM</name>